<evidence type="ECO:0000256" key="1">
    <source>
        <dbReference type="ARBA" id="ARBA00004141"/>
    </source>
</evidence>
<sequence length="1422" mass="158547">MSEASPPPYLSYRNGTIAVCIFLPPKVNSPGIWLNTASPLEILTFPLPLVEVELLLMFLITHIVYVILKPLGVTFFASQLFVRRYDPGACNVGENISIQRCIPGPGSEIVQIIAALGLSIFLFLMAVKMDAREVIRSTRRAKVIGIVSLLSPMVIGLIVYQSQNRKYRTGMTDSIFVDRINTRREAGQGKTHLVVLVAATGCSIFTNWFNKSPLLGAFLVGLAIPDGAPLGSALVDKFDCFARGVFLIAFVTTTTMKGLLGFFAHYEQQRCRGVAVFCRLQRHQGNLNGKLVSIISNQPPISCPFLPHILSESTFTVLALCILVNATLIPIIVKFLYDPVSKTYAGYQKRNLMHLKPDVELLVLACIHGSESAHTMIDVLDLKCPTKESPNVSYENILAFNQYGEKNGRLVTVDAFTAISPPKLMHEDICTMALDKQTSLLLLPFHKKWTMDGTVVENENRMIRNLNFSVLHGAPWSIGILMGCDLHNWKKKSTKSSKSYSIDMIFLGGKDDREALTLAKRIARDPRVKLTLIHLISDQEPVKAVDWDMMLDVEMLKDFKENEVGDGCNVTFTQEVSNDGTQTAKFVRSITADYDMIIVGRRCGVESVQTTGLLEWSEYPELGVIGDLLASMVLDSRTPAAFMDGESSHLPYGNETLEICIFLPPKVNSAGVWEDTPSTILTYSVPLLELQILLIFLFTHLVHAIFKPLGVTYFASQMFAGLILGQIQGLRRIFYAEDYLGLETIETASLLGFSMFLFLMGVKMDLKMAFTTSGRSVLVGVISLLAPMLVGLAVYQTYKEPEQTKTLILERLMGITIESLTSSSVIAHLLTELKILNSELGRMALSSAVVCDISTLVLVYAISSWQRWTVSPLLAGAHAAVMVMFVLLIFFLFRPLMFSIIRGTTEGRPIKDVYIVIIVIVALGCGVFTTKFNQSALIGPFLIGLAVPEGPPLGSDLVNKFQCFVNGVFLATYVTTSSMTIKPWLLFTDLTTLKFSLLNIVFSFLAKFISCFVASFWGMMPFKDSLAFALIMSCKGVVELSYFVSFRDIEYMSKQAFSIFTLEVLVNATIIPILVKFLYDPDSRKYAGYQKRNIQHLKPNSELRILACVHRPEHVSALIDVLDITCPTKESPNVVYALHLIELTGRDTPIFIAHSRNEKVVKGSFKHILAFRQYEENNRGFVTVNEFTAISPPKLMHEDICTMALNKQTSFILLPFHRKWSIDGSIELENSVIRNLNCNVLNRAPCSVGILVTRSVDEWVRTPMKVLRSSFYSISMIFLGGRDDREALTLAKRMAYNPRVKLTVIHLITNEVHVNDMNWDMMLDAEILRDIKHNRSSNVCNVMYVQQVSNSGLQVARIVQSIADDYDLIIVGRRHGMDSVQTAGLSEWSEFPELGVIGDLFASTDIYSSASVLVVQQQNYVD</sequence>
<keyword evidence="8 10" id="KW-0472">Membrane</keyword>
<feature type="transmembrane region" description="Helical" evidence="10">
    <location>
        <begin position="747"/>
        <end position="764"/>
    </location>
</feature>
<dbReference type="InterPro" id="IPR050794">
    <property type="entry name" value="CPA2_transporter"/>
</dbReference>
<evidence type="ECO:0000256" key="7">
    <source>
        <dbReference type="ARBA" id="ARBA00023065"/>
    </source>
</evidence>
<feature type="transmembrane region" description="Helical" evidence="10">
    <location>
        <begin position="709"/>
        <end position="727"/>
    </location>
</feature>
<evidence type="ECO:0000256" key="3">
    <source>
        <dbReference type="ARBA" id="ARBA00022538"/>
    </source>
</evidence>
<dbReference type="Pfam" id="PF23259">
    <property type="entry name" value="CHX17_C"/>
    <property type="match status" value="1"/>
</dbReference>
<proteinExistence type="inferred from homology"/>
<feature type="transmembrane region" description="Helical" evidence="10">
    <location>
        <begin position="315"/>
        <end position="337"/>
    </location>
</feature>
<evidence type="ECO:0000256" key="9">
    <source>
        <dbReference type="ARBA" id="ARBA00038341"/>
    </source>
</evidence>
<evidence type="ECO:0000256" key="8">
    <source>
        <dbReference type="ARBA" id="ARBA00023136"/>
    </source>
</evidence>
<reference evidence="14" key="1">
    <citation type="submission" date="2019-09" db="EMBL/GenBank/DDBJ databases">
        <title>Draft genome information of white flower Hibiscus syriacus.</title>
        <authorList>
            <person name="Kim Y.-M."/>
        </authorList>
    </citation>
    <scope>NUCLEOTIDE SEQUENCE [LARGE SCALE GENOMIC DNA]</scope>
    <source>
        <strain evidence="14">YM2019G1</strain>
    </source>
</reference>
<comment type="caution">
    <text evidence="14">The sequence shown here is derived from an EMBL/GenBank/DDBJ whole genome shotgun (WGS) entry which is preliminary data.</text>
</comment>
<dbReference type="InterPro" id="IPR006153">
    <property type="entry name" value="Cation/H_exchanger_TM"/>
</dbReference>
<feature type="transmembrane region" description="Helical" evidence="10">
    <location>
        <begin position="1056"/>
        <end position="1079"/>
    </location>
</feature>
<dbReference type="PANTHER" id="PTHR32468:SF17">
    <property type="entry name" value="CATION_H(+) ANTIPORTER 4"/>
    <property type="match status" value="1"/>
</dbReference>
<feature type="transmembrane region" description="Helical" evidence="10">
    <location>
        <begin position="241"/>
        <end position="263"/>
    </location>
</feature>
<dbReference type="InterPro" id="IPR038770">
    <property type="entry name" value="Na+/solute_symporter_sf"/>
</dbReference>
<dbReference type="GO" id="GO:0016020">
    <property type="term" value="C:membrane"/>
    <property type="evidence" value="ECO:0007669"/>
    <property type="project" value="UniProtKB-SubCell"/>
</dbReference>
<keyword evidence="15" id="KW-1185">Reference proteome</keyword>
<keyword evidence="6 10" id="KW-1133">Transmembrane helix</keyword>
<dbReference type="InterPro" id="IPR057290">
    <property type="entry name" value="CHX17_C"/>
</dbReference>
<dbReference type="InterPro" id="IPR057291">
    <property type="entry name" value="CHX17_2nd"/>
</dbReference>
<evidence type="ECO:0000256" key="10">
    <source>
        <dbReference type="SAM" id="Phobius"/>
    </source>
</evidence>
<feature type="domain" description="Cation/H(+) antiporter central" evidence="12">
    <location>
        <begin position="1134"/>
        <end position="1256"/>
    </location>
</feature>
<feature type="transmembrane region" description="Helical" evidence="10">
    <location>
        <begin position="109"/>
        <end position="129"/>
    </location>
</feature>
<dbReference type="GO" id="GO:0006813">
    <property type="term" value="P:potassium ion transport"/>
    <property type="evidence" value="ECO:0007669"/>
    <property type="project" value="UniProtKB-KW"/>
</dbReference>
<feature type="domain" description="Cation/H(+) antiporter C-terminal" evidence="13">
    <location>
        <begin position="1273"/>
        <end position="1418"/>
    </location>
</feature>
<dbReference type="GO" id="GO:0015297">
    <property type="term" value="F:antiporter activity"/>
    <property type="evidence" value="ECO:0007669"/>
    <property type="project" value="InterPro"/>
</dbReference>
<dbReference type="Proteomes" id="UP000436088">
    <property type="component" value="Unassembled WGS sequence"/>
</dbReference>
<dbReference type="Pfam" id="PF23256">
    <property type="entry name" value="CHX17_2nd"/>
    <property type="match status" value="1"/>
</dbReference>
<accession>A0A6A2Y957</accession>
<feature type="transmembrane region" description="Helical" evidence="10">
    <location>
        <begin position="874"/>
        <end position="893"/>
    </location>
</feature>
<feature type="transmembrane region" description="Helical" evidence="10">
    <location>
        <begin position="997"/>
        <end position="1020"/>
    </location>
</feature>
<dbReference type="GO" id="GO:1902600">
    <property type="term" value="P:proton transmembrane transport"/>
    <property type="evidence" value="ECO:0007669"/>
    <property type="project" value="InterPro"/>
</dbReference>
<feature type="transmembrane region" description="Helical" evidence="10">
    <location>
        <begin position="964"/>
        <end position="985"/>
    </location>
</feature>
<feature type="transmembrane region" description="Helical" evidence="10">
    <location>
        <begin position="141"/>
        <end position="160"/>
    </location>
</feature>
<dbReference type="GO" id="GO:0006885">
    <property type="term" value="P:regulation of pH"/>
    <property type="evidence" value="ECO:0007669"/>
    <property type="project" value="TreeGrafter"/>
</dbReference>
<dbReference type="Gene3D" id="1.20.1530.20">
    <property type="match status" value="2"/>
</dbReference>
<evidence type="ECO:0000313" key="15">
    <source>
        <dbReference type="Proteomes" id="UP000436088"/>
    </source>
</evidence>
<protein>
    <submittedName>
        <fullName evidence="14">Uncharacterized protein</fullName>
    </submittedName>
</protein>
<comment type="subcellular location">
    <subcellularLocation>
        <location evidence="1">Membrane</location>
        <topology evidence="1">Multi-pass membrane protein</topology>
    </subcellularLocation>
</comment>
<feature type="transmembrane region" description="Helical" evidence="10">
    <location>
        <begin position="913"/>
        <end position="932"/>
    </location>
</feature>
<feature type="domain" description="Cation/H+ exchanger transmembrane" evidence="11">
    <location>
        <begin position="699"/>
        <end position="1078"/>
    </location>
</feature>
<evidence type="ECO:0000256" key="5">
    <source>
        <dbReference type="ARBA" id="ARBA00022958"/>
    </source>
</evidence>
<comment type="similarity">
    <text evidence="9">Belongs to the monovalent cation:proton antiporter 2 (CPA2) transporter (TC 2.A.37) family. CHX (TC 2.A.37.4) subfamily.</text>
</comment>
<feature type="transmembrane region" description="Helical" evidence="10">
    <location>
        <begin position="843"/>
        <end position="862"/>
    </location>
</feature>
<feature type="transmembrane region" description="Helical" evidence="10">
    <location>
        <begin position="1026"/>
        <end position="1044"/>
    </location>
</feature>
<dbReference type="EMBL" id="VEPZ02001425">
    <property type="protein sequence ID" value="KAE8673676.1"/>
    <property type="molecule type" value="Genomic_DNA"/>
</dbReference>
<evidence type="ECO:0000256" key="2">
    <source>
        <dbReference type="ARBA" id="ARBA00022448"/>
    </source>
</evidence>
<evidence type="ECO:0000259" key="13">
    <source>
        <dbReference type="Pfam" id="PF23259"/>
    </source>
</evidence>
<keyword evidence="3" id="KW-0633">Potassium transport</keyword>
<keyword evidence="4 10" id="KW-0812">Transmembrane</keyword>
<feature type="transmembrane region" description="Helical" evidence="10">
    <location>
        <begin position="680"/>
        <end position="702"/>
    </location>
</feature>
<evidence type="ECO:0000256" key="6">
    <source>
        <dbReference type="ARBA" id="ARBA00022989"/>
    </source>
</evidence>
<evidence type="ECO:0000259" key="12">
    <source>
        <dbReference type="Pfam" id="PF23256"/>
    </source>
</evidence>
<dbReference type="GO" id="GO:0012505">
    <property type="term" value="C:endomembrane system"/>
    <property type="evidence" value="ECO:0007669"/>
    <property type="project" value="TreeGrafter"/>
</dbReference>
<feature type="transmembrane region" description="Helical" evidence="10">
    <location>
        <begin position="193"/>
        <end position="209"/>
    </location>
</feature>
<evidence type="ECO:0000313" key="14">
    <source>
        <dbReference type="EMBL" id="KAE8673676.1"/>
    </source>
</evidence>
<keyword evidence="7" id="KW-0406">Ion transport</keyword>
<evidence type="ECO:0000256" key="4">
    <source>
        <dbReference type="ARBA" id="ARBA00022692"/>
    </source>
</evidence>
<evidence type="ECO:0000259" key="11">
    <source>
        <dbReference type="Pfam" id="PF00999"/>
    </source>
</evidence>
<feature type="transmembrane region" description="Helical" evidence="10">
    <location>
        <begin position="776"/>
        <end position="796"/>
    </location>
</feature>
<name>A0A6A2Y957_HIBSY</name>
<dbReference type="PANTHER" id="PTHR32468">
    <property type="entry name" value="CATION/H + ANTIPORTER"/>
    <property type="match status" value="1"/>
</dbReference>
<organism evidence="14 15">
    <name type="scientific">Hibiscus syriacus</name>
    <name type="common">Rose of Sharon</name>
    <dbReference type="NCBI Taxonomy" id="106335"/>
    <lineage>
        <taxon>Eukaryota</taxon>
        <taxon>Viridiplantae</taxon>
        <taxon>Streptophyta</taxon>
        <taxon>Embryophyta</taxon>
        <taxon>Tracheophyta</taxon>
        <taxon>Spermatophyta</taxon>
        <taxon>Magnoliopsida</taxon>
        <taxon>eudicotyledons</taxon>
        <taxon>Gunneridae</taxon>
        <taxon>Pentapetalae</taxon>
        <taxon>rosids</taxon>
        <taxon>malvids</taxon>
        <taxon>Malvales</taxon>
        <taxon>Malvaceae</taxon>
        <taxon>Malvoideae</taxon>
        <taxon>Hibiscus</taxon>
    </lineage>
</organism>
<gene>
    <name evidence="14" type="ORF">F3Y22_tig00111779pilonHSYRG00329</name>
</gene>
<dbReference type="Pfam" id="PF00999">
    <property type="entry name" value="Na_H_Exchanger"/>
    <property type="match status" value="1"/>
</dbReference>
<feature type="transmembrane region" description="Helical" evidence="10">
    <location>
        <begin position="54"/>
        <end position="77"/>
    </location>
</feature>
<keyword evidence="2" id="KW-0813">Transport</keyword>
<keyword evidence="5" id="KW-0630">Potassium</keyword>